<dbReference type="WBParaSite" id="MCU_003249-RA">
    <property type="protein sequence ID" value="MCU_003249-RA"/>
    <property type="gene ID" value="MCU_003249"/>
</dbReference>
<sequence length="51" mass="5734">MINWLKKRTTSSHSRGTLQSLIPCVMLFSTNAFNLYDTICNGYYAISLSAT</sequence>
<evidence type="ECO:0000313" key="1">
    <source>
        <dbReference type="WBParaSite" id="MCU_003249-RA"/>
    </source>
</evidence>
<reference evidence="1" key="1">
    <citation type="submission" date="2019-11" db="UniProtKB">
        <authorList>
            <consortium name="WormBaseParasite"/>
        </authorList>
    </citation>
    <scope>IDENTIFICATION</scope>
</reference>
<accession>A0A5K3EUR5</accession>
<name>A0A5K3EUR5_MESCO</name>
<proteinExistence type="predicted"/>
<protein>
    <submittedName>
        <fullName evidence="1">Uncharacterized protein</fullName>
    </submittedName>
</protein>
<organism evidence="1">
    <name type="scientific">Mesocestoides corti</name>
    <name type="common">Flatworm</name>
    <dbReference type="NCBI Taxonomy" id="53468"/>
    <lineage>
        <taxon>Eukaryota</taxon>
        <taxon>Metazoa</taxon>
        <taxon>Spiralia</taxon>
        <taxon>Lophotrochozoa</taxon>
        <taxon>Platyhelminthes</taxon>
        <taxon>Cestoda</taxon>
        <taxon>Eucestoda</taxon>
        <taxon>Cyclophyllidea</taxon>
        <taxon>Mesocestoididae</taxon>
        <taxon>Mesocestoides</taxon>
    </lineage>
</organism>
<dbReference type="AlphaFoldDB" id="A0A5K3EUR5"/>